<reference evidence="7" key="1">
    <citation type="submission" date="2016-06" db="EMBL/GenBank/DDBJ databases">
        <authorList>
            <person name="Hehemann J.-H."/>
            <person name="Arevalo P."/>
            <person name="Datta M.S."/>
            <person name="Polz M.F."/>
        </authorList>
    </citation>
    <scope>NUCLEOTIDE SEQUENCE [LARGE SCALE GENOMIC DNA]</scope>
    <source>
        <strain evidence="7">9CSC122</strain>
    </source>
</reference>
<dbReference type="Proteomes" id="UP000093173">
    <property type="component" value="Unassembled WGS sequence"/>
</dbReference>
<evidence type="ECO:0000313" key="6">
    <source>
        <dbReference type="EMBL" id="OCH75385.1"/>
    </source>
</evidence>
<dbReference type="SUPFAM" id="SSF53850">
    <property type="entry name" value="Periplasmic binding protein-like II"/>
    <property type="match status" value="1"/>
</dbReference>
<dbReference type="InterPro" id="IPR036390">
    <property type="entry name" value="WH_DNA-bd_sf"/>
</dbReference>
<dbReference type="Pfam" id="PF00126">
    <property type="entry name" value="HTH_1"/>
    <property type="match status" value="1"/>
</dbReference>
<comment type="similarity">
    <text evidence="1">Belongs to the LysR transcriptional regulatory family.</text>
</comment>
<dbReference type="PANTHER" id="PTHR30126:SF21">
    <property type="entry name" value="TRANSCRIPTIONAL REGULATOR-RELATED"/>
    <property type="match status" value="1"/>
</dbReference>
<dbReference type="RefSeq" id="WP_017040854.1">
    <property type="nucleotide sequence ID" value="NZ_JBNGCH010000540.1"/>
</dbReference>
<dbReference type="Gene3D" id="1.10.10.10">
    <property type="entry name" value="Winged helix-like DNA-binding domain superfamily/Winged helix DNA-binding domain"/>
    <property type="match status" value="1"/>
</dbReference>
<proteinExistence type="inferred from homology"/>
<dbReference type="PRINTS" id="PR00039">
    <property type="entry name" value="HTHLYSR"/>
</dbReference>
<evidence type="ECO:0000259" key="5">
    <source>
        <dbReference type="PROSITE" id="PS50931"/>
    </source>
</evidence>
<keyword evidence="4" id="KW-0804">Transcription</keyword>
<organism evidence="6 7">
    <name type="scientific">Vibrio genomosp. F10</name>
    <dbReference type="NCBI Taxonomy" id="723171"/>
    <lineage>
        <taxon>Bacteria</taxon>
        <taxon>Pseudomonadati</taxon>
        <taxon>Pseudomonadota</taxon>
        <taxon>Gammaproteobacteria</taxon>
        <taxon>Vibrionales</taxon>
        <taxon>Vibrionaceae</taxon>
        <taxon>Vibrio</taxon>
    </lineage>
</organism>
<dbReference type="GO" id="GO:0003700">
    <property type="term" value="F:DNA-binding transcription factor activity"/>
    <property type="evidence" value="ECO:0007669"/>
    <property type="project" value="InterPro"/>
</dbReference>
<keyword evidence="3" id="KW-0238">DNA-binding</keyword>
<dbReference type="InterPro" id="IPR036388">
    <property type="entry name" value="WH-like_DNA-bd_sf"/>
</dbReference>
<dbReference type="EMBL" id="MAJZ01000540">
    <property type="protein sequence ID" value="OCH75385.1"/>
    <property type="molecule type" value="Genomic_DNA"/>
</dbReference>
<dbReference type="InterPro" id="IPR005119">
    <property type="entry name" value="LysR_subst-bd"/>
</dbReference>
<dbReference type="AlphaFoldDB" id="A0A1B9QY63"/>
<evidence type="ECO:0000313" key="7">
    <source>
        <dbReference type="Proteomes" id="UP000093173"/>
    </source>
</evidence>
<accession>A0A1B9QY63</accession>
<keyword evidence="2" id="KW-0805">Transcription regulation</keyword>
<protein>
    <submittedName>
        <fullName evidence="6">LysR family transcriptional regulator</fullName>
    </submittedName>
</protein>
<dbReference type="PANTHER" id="PTHR30126">
    <property type="entry name" value="HTH-TYPE TRANSCRIPTIONAL REGULATOR"/>
    <property type="match status" value="1"/>
</dbReference>
<evidence type="ECO:0000256" key="2">
    <source>
        <dbReference type="ARBA" id="ARBA00023015"/>
    </source>
</evidence>
<keyword evidence="7" id="KW-1185">Reference proteome</keyword>
<dbReference type="FunFam" id="1.10.10.10:FF:000001">
    <property type="entry name" value="LysR family transcriptional regulator"/>
    <property type="match status" value="1"/>
</dbReference>
<dbReference type="SUPFAM" id="SSF46785">
    <property type="entry name" value="Winged helix' DNA-binding domain"/>
    <property type="match status" value="1"/>
</dbReference>
<dbReference type="GO" id="GO:0000976">
    <property type="term" value="F:transcription cis-regulatory region binding"/>
    <property type="evidence" value="ECO:0007669"/>
    <property type="project" value="TreeGrafter"/>
</dbReference>
<name>A0A1B9QY63_9VIBR</name>
<comment type="caution">
    <text evidence="6">The sequence shown here is derived from an EMBL/GenBank/DDBJ whole genome shotgun (WGS) entry which is preliminary data.</text>
</comment>
<dbReference type="PROSITE" id="PS50931">
    <property type="entry name" value="HTH_LYSR"/>
    <property type="match status" value="1"/>
</dbReference>
<evidence type="ECO:0000256" key="3">
    <source>
        <dbReference type="ARBA" id="ARBA00023125"/>
    </source>
</evidence>
<dbReference type="Pfam" id="PF03466">
    <property type="entry name" value="LysR_substrate"/>
    <property type="match status" value="1"/>
</dbReference>
<evidence type="ECO:0000256" key="1">
    <source>
        <dbReference type="ARBA" id="ARBA00009437"/>
    </source>
</evidence>
<dbReference type="Gene3D" id="3.40.190.10">
    <property type="entry name" value="Periplasmic binding protein-like II"/>
    <property type="match status" value="2"/>
</dbReference>
<sequence length="282" mass="32467">MKIELLTTFLEVARTLHFRVASENLYLTQSAVSARIKLLEEELGVLLFDRSHKNLKMTAEGHRMIKHANDMIFMWNKTKQDVGIAENDAHQLVIGSVMSIWDIVLQGWLKKIHRNIDDVSLYTSTYSPTELRKNVLNRLMDVAFLFEPPFIDDMKTEKVATVPLYLVTTHQNTQYQDLLLDDYIVVDYGESVNSQHTRAFKDVGAAKHHINQPRVALNFILDAGGSAYLPKQMAFEYVSNDRLFIVEDAPIYSREIYAIYLEKSHKVELIEQALHLFPGVEI</sequence>
<evidence type="ECO:0000256" key="4">
    <source>
        <dbReference type="ARBA" id="ARBA00023163"/>
    </source>
</evidence>
<feature type="domain" description="HTH lysR-type" evidence="5">
    <location>
        <begin position="1"/>
        <end position="58"/>
    </location>
</feature>
<gene>
    <name evidence="6" type="ORF">A6E14_11020</name>
</gene>
<dbReference type="InterPro" id="IPR000847">
    <property type="entry name" value="LysR_HTH_N"/>
</dbReference>